<dbReference type="EMBL" id="FQWD01000003">
    <property type="protein sequence ID" value="SHG40517.1"/>
    <property type="molecule type" value="Genomic_DNA"/>
</dbReference>
<name>A0A1M5JIZ1_9ALTE</name>
<evidence type="ECO:0008006" key="3">
    <source>
        <dbReference type="Google" id="ProtNLM"/>
    </source>
</evidence>
<dbReference type="OrthoDB" id="9000078at2"/>
<gene>
    <name evidence="1" type="ORF">SAMN05216361_2120</name>
</gene>
<evidence type="ECO:0000313" key="2">
    <source>
        <dbReference type="Proteomes" id="UP000184520"/>
    </source>
</evidence>
<evidence type="ECO:0000313" key="1">
    <source>
        <dbReference type="EMBL" id="SHG40517.1"/>
    </source>
</evidence>
<protein>
    <recommendedName>
        <fullName evidence="3">SmpA / OmlA family protein</fullName>
    </recommendedName>
</protein>
<organism evidence="1 2">
    <name type="scientific">Marisediminitalea aggregata</name>
    <dbReference type="NCBI Taxonomy" id="634436"/>
    <lineage>
        <taxon>Bacteria</taxon>
        <taxon>Pseudomonadati</taxon>
        <taxon>Pseudomonadota</taxon>
        <taxon>Gammaproteobacteria</taxon>
        <taxon>Alteromonadales</taxon>
        <taxon>Alteromonadaceae</taxon>
        <taxon>Marisediminitalea</taxon>
    </lineage>
</organism>
<proteinExistence type="predicted"/>
<dbReference type="AlphaFoldDB" id="A0A1M5JIZ1"/>
<accession>A0A1M5JIZ1</accession>
<keyword evidence="2" id="KW-1185">Reference proteome</keyword>
<dbReference type="RefSeq" id="WP_073322088.1">
    <property type="nucleotide sequence ID" value="NZ_FQWD01000003.1"/>
</dbReference>
<dbReference type="Proteomes" id="UP000184520">
    <property type="component" value="Unassembled WGS sequence"/>
</dbReference>
<reference evidence="2" key="1">
    <citation type="submission" date="2016-11" db="EMBL/GenBank/DDBJ databases">
        <authorList>
            <person name="Varghese N."/>
            <person name="Submissions S."/>
        </authorList>
    </citation>
    <scope>NUCLEOTIDE SEQUENCE [LARGE SCALE GENOMIC DNA]</scope>
    <source>
        <strain evidence="2">CGMCC 1.8995</strain>
    </source>
</reference>
<sequence length="207" mass="23240">MSHHSLNTLTYTALLVVVISLLSSCAITVDSNHVGRDFIRLDTSRIQFGVTTKNDITALMGTPSYTLELKSMGRHSLVYRYFSRMAEAVAPDQVASRLQTFHFDLNERLTGVDYVSSFRDDSTYFDIEKASRIKQGDPRQRVIELLGPPSGVNPIPPPESELGEVISYSYPVTKYLDKTYHLLTYNVLIQFDKQGNVATVDVMEPAI</sequence>
<dbReference type="STRING" id="634436.SAMN05216361_2120"/>